<dbReference type="SUPFAM" id="SSF55961">
    <property type="entry name" value="Bet v1-like"/>
    <property type="match status" value="1"/>
</dbReference>
<dbReference type="InterPro" id="IPR019587">
    <property type="entry name" value="Polyketide_cyclase/dehydratase"/>
</dbReference>
<evidence type="ECO:0000313" key="2">
    <source>
        <dbReference type="Proteomes" id="UP001139494"/>
    </source>
</evidence>
<dbReference type="Gene3D" id="3.30.530.20">
    <property type="match status" value="1"/>
</dbReference>
<dbReference type="EMBL" id="JAHLKM010000017">
    <property type="protein sequence ID" value="MCQ4334142.1"/>
    <property type="molecule type" value="Genomic_DNA"/>
</dbReference>
<accession>A0A9R1CUD8</accession>
<comment type="caution">
    <text evidence="1">The sequence shown here is derived from an EMBL/GenBank/DDBJ whole genome shotgun (WGS) entry which is preliminary data.</text>
</comment>
<proteinExistence type="predicted"/>
<dbReference type="Proteomes" id="UP001139494">
    <property type="component" value="Unassembled WGS sequence"/>
</dbReference>
<dbReference type="RefSeq" id="WP_256030179.1">
    <property type="nucleotide sequence ID" value="NZ_JAHLKM010000017.1"/>
</dbReference>
<reference evidence="1" key="1">
    <citation type="journal article" date="2023" name="Front. Microbiol.">
        <title>Genomic-based phylogenetic and metabolic analyses of the genus Natronomonas, and description of Natronomonas aquatica sp. nov.</title>
        <authorList>
            <person name="Garcia-Roldan A."/>
            <person name="Duran-Viseras A."/>
            <person name="de la Haba R.R."/>
            <person name="Corral P."/>
            <person name="Sanchez-Porro C."/>
            <person name="Ventosa A."/>
        </authorList>
    </citation>
    <scope>NUCLEOTIDE SEQUENCE</scope>
    <source>
        <strain evidence="1">F2-12</strain>
    </source>
</reference>
<dbReference type="AlphaFoldDB" id="A0A9R1CUD8"/>
<sequence length="141" mass="15821">MEANATTVIDRPPEAVFEYMDVPENQARISPRLSAVETLGTLDTGGKRASYTYRLFGLSFGGEVRGVEHEPPERIVFELTGDIGGRIEWDFEPVEGGTRVTYTATYDLGFPPLLDRLLGPVADRINRRELEATLENLHRRL</sequence>
<protein>
    <submittedName>
        <fullName evidence="1">SRPBCC family protein</fullName>
    </submittedName>
</protein>
<name>A0A9R1CUD8_9EURY</name>
<evidence type="ECO:0000313" key="1">
    <source>
        <dbReference type="EMBL" id="MCQ4334142.1"/>
    </source>
</evidence>
<dbReference type="InterPro" id="IPR023393">
    <property type="entry name" value="START-like_dom_sf"/>
</dbReference>
<dbReference type="Pfam" id="PF10604">
    <property type="entry name" value="Polyketide_cyc2"/>
    <property type="match status" value="1"/>
</dbReference>
<keyword evidence="2" id="KW-1185">Reference proteome</keyword>
<organism evidence="1 2">
    <name type="scientific">Natronomonas aquatica</name>
    <dbReference type="NCBI Taxonomy" id="2841590"/>
    <lineage>
        <taxon>Archaea</taxon>
        <taxon>Methanobacteriati</taxon>
        <taxon>Methanobacteriota</taxon>
        <taxon>Stenosarchaea group</taxon>
        <taxon>Halobacteria</taxon>
        <taxon>Halobacteriales</taxon>
        <taxon>Natronomonadaceae</taxon>
        <taxon>Natronomonas</taxon>
    </lineage>
</organism>
<dbReference type="CDD" id="cd07812">
    <property type="entry name" value="SRPBCC"/>
    <property type="match status" value="1"/>
</dbReference>
<gene>
    <name evidence="1" type="ORF">KM295_11755</name>
</gene>